<name>R0KI59_EXST2</name>
<organism evidence="3 4">
    <name type="scientific">Exserohilum turcicum (strain 28A)</name>
    <name type="common">Northern leaf blight fungus</name>
    <name type="synonym">Setosphaeria turcica</name>
    <dbReference type="NCBI Taxonomy" id="671987"/>
    <lineage>
        <taxon>Eukaryota</taxon>
        <taxon>Fungi</taxon>
        <taxon>Dikarya</taxon>
        <taxon>Ascomycota</taxon>
        <taxon>Pezizomycotina</taxon>
        <taxon>Dothideomycetes</taxon>
        <taxon>Pleosporomycetidae</taxon>
        <taxon>Pleosporales</taxon>
        <taxon>Pleosporineae</taxon>
        <taxon>Pleosporaceae</taxon>
        <taxon>Exserohilum</taxon>
    </lineage>
</organism>
<protein>
    <recommendedName>
        <fullName evidence="2">SET domain-containing protein</fullName>
    </recommendedName>
</protein>
<reference evidence="3 4" key="1">
    <citation type="journal article" date="2012" name="PLoS Pathog.">
        <title>Diverse lifestyles and strategies of plant pathogenesis encoded in the genomes of eighteen Dothideomycetes fungi.</title>
        <authorList>
            <person name="Ohm R.A."/>
            <person name="Feau N."/>
            <person name="Henrissat B."/>
            <person name="Schoch C.L."/>
            <person name="Horwitz B.A."/>
            <person name="Barry K.W."/>
            <person name="Condon B.J."/>
            <person name="Copeland A.C."/>
            <person name="Dhillon B."/>
            <person name="Glaser F."/>
            <person name="Hesse C.N."/>
            <person name="Kosti I."/>
            <person name="LaButti K."/>
            <person name="Lindquist E.A."/>
            <person name="Lucas S."/>
            <person name="Salamov A.A."/>
            <person name="Bradshaw R.E."/>
            <person name="Ciuffetti L."/>
            <person name="Hamelin R.C."/>
            <person name="Kema G.H.J."/>
            <person name="Lawrence C."/>
            <person name="Scott J.A."/>
            <person name="Spatafora J.W."/>
            <person name="Turgeon B.G."/>
            <person name="de Wit P.J.G.M."/>
            <person name="Zhong S."/>
            <person name="Goodwin S.B."/>
            <person name="Grigoriev I.V."/>
        </authorList>
    </citation>
    <scope>NUCLEOTIDE SEQUENCE [LARGE SCALE GENOMIC DNA]</scope>
    <source>
        <strain evidence="4">28A</strain>
    </source>
</reference>
<dbReference type="InterPro" id="IPR001214">
    <property type="entry name" value="SET_dom"/>
</dbReference>
<evidence type="ECO:0000313" key="4">
    <source>
        <dbReference type="Proteomes" id="UP000016935"/>
    </source>
</evidence>
<feature type="signal peptide" evidence="1">
    <location>
        <begin position="1"/>
        <end position="18"/>
    </location>
</feature>
<dbReference type="InterPro" id="IPR011990">
    <property type="entry name" value="TPR-like_helical_dom_sf"/>
</dbReference>
<evidence type="ECO:0000259" key="2">
    <source>
        <dbReference type="PROSITE" id="PS50280"/>
    </source>
</evidence>
<keyword evidence="4" id="KW-1185">Reference proteome</keyword>
<evidence type="ECO:0000256" key="1">
    <source>
        <dbReference type="SAM" id="SignalP"/>
    </source>
</evidence>
<dbReference type="SMART" id="SM00317">
    <property type="entry name" value="SET"/>
    <property type="match status" value="1"/>
</dbReference>
<dbReference type="OrthoDB" id="265717at2759"/>
<reference evidence="3 4" key="2">
    <citation type="journal article" date="2013" name="PLoS Genet.">
        <title>Comparative genome structure, secondary metabolite, and effector coding capacity across Cochliobolus pathogens.</title>
        <authorList>
            <person name="Condon B.J."/>
            <person name="Leng Y."/>
            <person name="Wu D."/>
            <person name="Bushley K.E."/>
            <person name="Ohm R.A."/>
            <person name="Otillar R."/>
            <person name="Martin J."/>
            <person name="Schackwitz W."/>
            <person name="Grimwood J."/>
            <person name="MohdZainudin N."/>
            <person name="Xue C."/>
            <person name="Wang R."/>
            <person name="Manning V.A."/>
            <person name="Dhillon B."/>
            <person name="Tu Z.J."/>
            <person name="Steffenson B.J."/>
            <person name="Salamov A."/>
            <person name="Sun H."/>
            <person name="Lowry S."/>
            <person name="LaButti K."/>
            <person name="Han J."/>
            <person name="Copeland A."/>
            <person name="Lindquist E."/>
            <person name="Barry K."/>
            <person name="Schmutz J."/>
            <person name="Baker S.E."/>
            <person name="Ciuffetti L.M."/>
            <person name="Grigoriev I.V."/>
            <person name="Zhong S."/>
            <person name="Turgeon B.G."/>
        </authorList>
    </citation>
    <scope>NUCLEOTIDE SEQUENCE [LARGE SCALE GENOMIC DNA]</scope>
    <source>
        <strain evidence="4">28A</strain>
    </source>
</reference>
<dbReference type="AlphaFoldDB" id="R0KI59"/>
<dbReference type="PROSITE" id="PS50280">
    <property type="entry name" value="SET"/>
    <property type="match status" value="1"/>
</dbReference>
<dbReference type="SUPFAM" id="SSF82199">
    <property type="entry name" value="SET domain"/>
    <property type="match status" value="1"/>
</dbReference>
<dbReference type="RefSeq" id="XP_008024603.1">
    <property type="nucleotide sequence ID" value="XM_008026412.1"/>
</dbReference>
<dbReference type="EMBL" id="KB908570">
    <property type="protein sequence ID" value="EOA87712.1"/>
    <property type="molecule type" value="Genomic_DNA"/>
</dbReference>
<sequence length="349" mass="39101">MLVYFVLAIPLFPSSVLARNATCQDHLAPSYPHHPVCPGPPHVYLVKPSQGKGLGVFAARDLDIGDIVMRETPVIKISLPKLRPGSGYPMAAISKLVHDEFSMLPPSAQQQVLALTHYTGAQEDADADTLGDIFRTNAYNTGDKAGLFPRIARINHSCRPNTSYYWSEKLNKRIIFATRKIKAGEEFFVSYISLLMPQEERQKQLDRYGFKCQCEACAQERAARDASDHHRVTIKNAFANFDHQLSFTHAKTVMGIQRARQNAEASAQLAQLIQAEGLADYYARAYKIAAISHAKLEDWQSAATWANKGYEVTYMADPESQTTLEMQQLTSVFIANWQTQLGDRATYLR</sequence>
<dbReference type="Gene3D" id="1.25.40.10">
    <property type="entry name" value="Tetratricopeptide repeat domain"/>
    <property type="match status" value="1"/>
</dbReference>
<dbReference type="Pfam" id="PF00856">
    <property type="entry name" value="SET"/>
    <property type="match status" value="1"/>
</dbReference>
<dbReference type="InterPro" id="IPR053185">
    <property type="entry name" value="SET_domain_protein"/>
</dbReference>
<dbReference type="PANTHER" id="PTHR47332:SF4">
    <property type="entry name" value="SET DOMAIN-CONTAINING PROTEIN 5"/>
    <property type="match status" value="1"/>
</dbReference>
<dbReference type="STRING" id="671987.R0KI59"/>
<dbReference type="HOGENOM" id="CLU_028281_0_3_1"/>
<accession>R0KI59</accession>
<dbReference type="SMR" id="R0KI59"/>
<dbReference type="PANTHER" id="PTHR47332">
    <property type="entry name" value="SET DOMAIN-CONTAINING PROTEIN 5"/>
    <property type="match status" value="1"/>
</dbReference>
<keyword evidence="1" id="KW-0732">Signal</keyword>
<dbReference type="InterPro" id="IPR046341">
    <property type="entry name" value="SET_dom_sf"/>
</dbReference>
<evidence type="ECO:0000313" key="3">
    <source>
        <dbReference type="EMBL" id="EOA87712.1"/>
    </source>
</evidence>
<dbReference type="eggNOG" id="KOG2084">
    <property type="taxonomic scope" value="Eukaryota"/>
</dbReference>
<feature type="domain" description="SET" evidence="2">
    <location>
        <begin position="41"/>
        <end position="192"/>
    </location>
</feature>
<dbReference type="Proteomes" id="UP000016935">
    <property type="component" value="Unassembled WGS sequence"/>
</dbReference>
<dbReference type="GeneID" id="19395327"/>
<feature type="chain" id="PRO_5004354219" description="SET domain-containing protein" evidence="1">
    <location>
        <begin position="19"/>
        <end position="349"/>
    </location>
</feature>
<dbReference type="Gene3D" id="2.170.270.10">
    <property type="entry name" value="SET domain"/>
    <property type="match status" value="1"/>
</dbReference>
<proteinExistence type="predicted"/>
<gene>
    <name evidence="3" type="ORF">SETTUDRAFT_108852</name>
</gene>
<dbReference type="CDD" id="cd20071">
    <property type="entry name" value="SET_SMYD"/>
    <property type="match status" value="1"/>
</dbReference>